<evidence type="ECO:0000256" key="3">
    <source>
        <dbReference type="ARBA" id="ARBA00022676"/>
    </source>
</evidence>
<gene>
    <name evidence="6 9" type="primary">pyrE</name>
    <name evidence="9" type="ORF">GCM10023330_00050</name>
</gene>
<feature type="binding site" description="in other chain" evidence="6">
    <location>
        <begin position="126"/>
        <end position="134"/>
    </location>
    <ligand>
        <name>5-phospho-alpha-D-ribose 1-diphosphate</name>
        <dbReference type="ChEBI" id="CHEBI:58017"/>
        <note>ligand shared between dimeric partners</note>
    </ligand>
</feature>
<dbReference type="EC" id="2.4.2.10" evidence="2 6"/>
<comment type="catalytic activity">
    <reaction evidence="6">
        <text>orotidine 5'-phosphate + diphosphate = orotate + 5-phospho-alpha-D-ribose 1-diphosphate</text>
        <dbReference type="Rhea" id="RHEA:10380"/>
        <dbReference type="ChEBI" id="CHEBI:30839"/>
        <dbReference type="ChEBI" id="CHEBI:33019"/>
        <dbReference type="ChEBI" id="CHEBI:57538"/>
        <dbReference type="ChEBI" id="CHEBI:58017"/>
        <dbReference type="EC" id="2.4.2.10"/>
    </reaction>
</comment>
<keyword evidence="5 6" id="KW-0665">Pyrimidine biosynthesis</keyword>
<dbReference type="CDD" id="cd06223">
    <property type="entry name" value="PRTases_typeI"/>
    <property type="match status" value="1"/>
</dbReference>
<sequence>MIFNKETAKKTAEVLLQVNAIKLSPKEPFTWASGWKSPIYCDNRIILSFPTIRNYIRETMGKHIERQYGKPDVIAGVATGAIGIGMLVAEYLGLPFIYVRPDAKGHGRKNQIEGFVEGGQNVVVVEDLISTGKSSLNAVKALREAGVNVKGMVAIFTYGFDVAVENFKKENILLHTLSSYENLLEKALETKYITEKELKTLSEWNNNPSEWDVN</sequence>
<comment type="caution">
    <text evidence="6">Lacks conserved residue(s) required for the propagation of feature annotation.</text>
</comment>
<evidence type="ECO:0000259" key="8">
    <source>
        <dbReference type="Pfam" id="PF00156"/>
    </source>
</evidence>
<keyword evidence="4 6" id="KW-0808">Transferase</keyword>
<keyword evidence="7" id="KW-0812">Transmembrane</keyword>
<keyword evidence="3 6" id="KW-0328">Glycosyltransferase</keyword>
<dbReference type="HAMAP" id="MF_01208">
    <property type="entry name" value="PyrE"/>
    <property type="match status" value="1"/>
</dbReference>
<keyword evidence="6" id="KW-0460">Magnesium</keyword>
<dbReference type="EMBL" id="BAABJW010000001">
    <property type="protein sequence ID" value="GAA4798821.1"/>
    <property type="molecule type" value="Genomic_DNA"/>
</dbReference>
<evidence type="ECO:0000256" key="6">
    <source>
        <dbReference type="HAMAP-Rule" id="MF_01208"/>
    </source>
</evidence>
<evidence type="ECO:0000256" key="5">
    <source>
        <dbReference type="ARBA" id="ARBA00022975"/>
    </source>
</evidence>
<evidence type="ECO:0000256" key="2">
    <source>
        <dbReference type="ARBA" id="ARBA00011971"/>
    </source>
</evidence>
<feature type="domain" description="Phosphoribosyltransferase" evidence="8">
    <location>
        <begin position="52"/>
        <end position="150"/>
    </location>
</feature>
<evidence type="ECO:0000256" key="4">
    <source>
        <dbReference type="ARBA" id="ARBA00022679"/>
    </source>
</evidence>
<proteinExistence type="inferred from homology"/>
<keyword evidence="10" id="KW-1185">Reference proteome</keyword>
<dbReference type="Proteomes" id="UP001501433">
    <property type="component" value="Unassembled WGS sequence"/>
</dbReference>
<keyword evidence="7" id="KW-0472">Membrane</keyword>
<feature type="binding site" evidence="6">
    <location>
        <position position="106"/>
    </location>
    <ligand>
        <name>5-phospho-alpha-D-ribose 1-diphosphate</name>
        <dbReference type="ChEBI" id="CHEBI:58017"/>
        <note>ligand shared between dimeric partners</note>
    </ligand>
</feature>
<dbReference type="PANTHER" id="PTHR19278">
    <property type="entry name" value="OROTATE PHOSPHORIBOSYLTRANSFERASE"/>
    <property type="match status" value="1"/>
</dbReference>
<dbReference type="Pfam" id="PF00156">
    <property type="entry name" value="Pribosyltran"/>
    <property type="match status" value="1"/>
</dbReference>
<feature type="binding site" evidence="6">
    <location>
        <position position="104"/>
    </location>
    <ligand>
        <name>5-phospho-alpha-D-ribose 1-diphosphate</name>
        <dbReference type="ChEBI" id="CHEBI:58017"/>
        <note>ligand shared between dimeric partners</note>
    </ligand>
</feature>
<comment type="cofactor">
    <cofactor evidence="6">
        <name>Mg(2+)</name>
        <dbReference type="ChEBI" id="CHEBI:18420"/>
    </cofactor>
</comment>
<dbReference type="InterPro" id="IPR000836">
    <property type="entry name" value="PRTase_dom"/>
</dbReference>
<dbReference type="InterPro" id="IPR023031">
    <property type="entry name" value="OPRT"/>
</dbReference>
<dbReference type="RefSeq" id="WP_345274885.1">
    <property type="nucleotide sequence ID" value="NZ_BAABJW010000001.1"/>
</dbReference>
<evidence type="ECO:0000256" key="1">
    <source>
        <dbReference type="ARBA" id="ARBA00004889"/>
    </source>
</evidence>
<dbReference type="PANTHER" id="PTHR19278:SF9">
    <property type="entry name" value="URIDINE 5'-MONOPHOSPHATE SYNTHASE"/>
    <property type="match status" value="1"/>
</dbReference>
<name>A0ABP9BQS3_9FLAO</name>
<feature type="binding site" evidence="6">
    <location>
        <position position="100"/>
    </location>
    <ligand>
        <name>5-phospho-alpha-D-ribose 1-diphosphate</name>
        <dbReference type="ChEBI" id="CHEBI:58017"/>
        <note>ligand shared between dimeric partners</note>
    </ligand>
</feature>
<dbReference type="GO" id="GO:0016757">
    <property type="term" value="F:glycosyltransferase activity"/>
    <property type="evidence" value="ECO:0007669"/>
    <property type="project" value="UniProtKB-KW"/>
</dbReference>
<reference evidence="10" key="1">
    <citation type="journal article" date="2019" name="Int. J. Syst. Evol. Microbiol.">
        <title>The Global Catalogue of Microorganisms (GCM) 10K type strain sequencing project: providing services to taxonomists for standard genome sequencing and annotation.</title>
        <authorList>
            <consortium name="The Broad Institute Genomics Platform"/>
            <consortium name="The Broad Institute Genome Sequencing Center for Infectious Disease"/>
            <person name="Wu L."/>
            <person name="Ma J."/>
        </authorList>
    </citation>
    <scope>NUCLEOTIDE SEQUENCE [LARGE SCALE GENOMIC DNA]</scope>
    <source>
        <strain evidence="10">JCM 18325</strain>
    </source>
</reference>
<dbReference type="SUPFAM" id="SSF53271">
    <property type="entry name" value="PRTase-like"/>
    <property type="match status" value="1"/>
</dbReference>
<comment type="caution">
    <text evidence="9">The sequence shown here is derived from an EMBL/GenBank/DDBJ whole genome shotgun (WGS) entry which is preliminary data.</text>
</comment>
<protein>
    <recommendedName>
        <fullName evidence="2 6">Orotate phosphoribosyltransferase</fullName>
        <shortName evidence="6">OPRT</shortName>
        <shortName evidence="6">OPRTase</shortName>
        <ecNumber evidence="2 6">2.4.2.10</ecNumber>
    </recommendedName>
</protein>
<evidence type="ECO:0000313" key="9">
    <source>
        <dbReference type="EMBL" id="GAA4798821.1"/>
    </source>
</evidence>
<dbReference type="Gene3D" id="3.40.50.2020">
    <property type="match status" value="1"/>
</dbReference>
<comment type="subunit">
    <text evidence="6">Homodimer.</text>
</comment>
<evidence type="ECO:0000256" key="7">
    <source>
        <dbReference type="SAM" id="Phobius"/>
    </source>
</evidence>
<feature type="binding site" evidence="6">
    <location>
        <position position="130"/>
    </location>
    <ligand>
        <name>orotate</name>
        <dbReference type="ChEBI" id="CHEBI:30839"/>
    </ligand>
</feature>
<comment type="function">
    <text evidence="6">Catalyzes the transfer of a ribosyl phosphate group from 5-phosphoribose 1-diphosphate to orotate, leading to the formation of orotidine monophosphate (OMP).</text>
</comment>
<comment type="pathway">
    <text evidence="1 6">Pyrimidine metabolism; UMP biosynthesis via de novo pathway; UMP from orotate: step 1/2.</text>
</comment>
<accession>A0ABP9BQS3</accession>
<dbReference type="InterPro" id="IPR004467">
    <property type="entry name" value="Or_phspho_trans_dom"/>
</dbReference>
<evidence type="ECO:0000313" key="10">
    <source>
        <dbReference type="Proteomes" id="UP001501433"/>
    </source>
</evidence>
<keyword evidence="7" id="KW-1133">Transmembrane helix</keyword>
<comment type="similarity">
    <text evidence="6">Belongs to the purine/pyrimidine phosphoribosyltransferase family. PyrE subfamily.</text>
</comment>
<dbReference type="InterPro" id="IPR029057">
    <property type="entry name" value="PRTase-like"/>
</dbReference>
<dbReference type="NCBIfam" id="TIGR00336">
    <property type="entry name" value="pyrE"/>
    <property type="match status" value="1"/>
</dbReference>
<feature type="transmembrane region" description="Helical" evidence="7">
    <location>
        <begin position="73"/>
        <end position="99"/>
    </location>
</feature>
<organism evidence="9 10">
    <name type="scientific">Litoribaculum gwangyangense</name>
    <dbReference type="NCBI Taxonomy" id="1130722"/>
    <lineage>
        <taxon>Bacteria</taxon>
        <taxon>Pseudomonadati</taxon>
        <taxon>Bacteroidota</taxon>
        <taxon>Flavobacteriia</taxon>
        <taxon>Flavobacteriales</taxon>
        <taxon>Flavobacteriaceae</taxon>
        <taxon>Litoribaculum</taxon>
    </lineage>
</organism>